<gene>
    <name evidence="6" type="ORF">C1280_09270</name>
</gene>
<protein>
    <recommendedName>
        <fullName evidence="5">Cytochrome c domain-containing protein</fullName>
    </recommendedName>
</protein>
<dbReference type="GO" id="GO:0020037">
    <property type="term" value="F:heme binding"/>
    <property type="evidence" value="ECO:0007669"/>
    <property type="project" value="InterPro"/>
</dbReference>
<dbReference type="RefSeq" id="WP_010041389.1">
    <property type="nucleotide sequence ID" value="NZ_CP025958.1"/>
</dbReference>
<evidence type="ECO:0000256" key="1">
    <source>
        <dbReference type="ARBA" id="ARBA00022723"/>
    </source>
</evidence>
<feature type="domain" description="Cytochrome c" evidence="5">
    <location>
        <begin position="31"/>
        <end position="119"/>
    </location>
</feature>
<dbReference type="GO" id="GO:0009055">
    <property type="term" value="F:electron transfer activity"/>
    <property type="evidence" value="ECO:0007669"/>
    <property type="project" value="InterPro"/>
</dbReference>
<evidence type="ECO:0000256" key="4">
    <source>
        <dbReference type="SAM" id="SignalP"/>
    </source>
</evidence>
<proteinExistence type="predicted"/>
<feature type="chain" id="PRO_5016425730" description="Cytochrome c domain-containing protein" evidence="4">
    <location>
        <begin position="21"/>
        <end position="506"/>
    </location>
</feature>
<reference evidence="6 7" key="1">
    <citation type="submission" date="2018-01" db="EMBL/GenBank/DDBJ databases">
        <title>G. obscuriglobus.</title>
        <authorList>
            <person name="Franke J."/>
            <person name="Blomberg W."/>
            <person name="Selmecki A."/>
        </authorList>
    </citation>
    <scope>NUCLEOTIDE SEQUENCE [LARGE SCALE GENOMIC DNA]</scope>
    <source>
        <strain evidence="6 7">DSM 5831</strain>
    </source>
</reference>
<organism evidence="6 7">
    <name type="scientific">Gemmata obscuriglobus</name>
    <dbReference type="NCBI Taxonomy" id="114"/>
    <lineage>
        <taxon>Bacteria</taxon>
        <taxon>Pseudomonadati</taxon>
        <taxon>Planctomycetota</taxon>
        <taxon>Planctomycetia</taxon>
        <taxon>Gemmatales</taxon>
        <taxon>Gemmataceae</taxon>
        <taxon>Gemmata</taxon>
    </lineage>
</organism>
<keyword evidence="2 3" id="KW-0408">Iron</keyword>
<dbReference type="Proteomes" id="UP000245802">
    <property type="component" value="Chromosome"/>
</dbReference>
<keyword evidence="4" id="KW-0732">Signal</keyword>
<name>A0A2Z3H6C0_9BACT</name>
<evidence type="ECO:0000313" key="7">
    <source>
        <dbReference type="Proteomes" id="UP000245802"/>
    </source>
</evidence>
<accession>A0A2Z3H6C0</accession>
<dbReference type="GO" id="GO:0046872">
    <property type="term" value="F:metal ion binding"/>
    <property type="evidence" value="ECO:0007669"/>
    <property type="project" value="UniProtKB-KW"/>
</dbReference>
<dbReference type="AlphaFoldDB" id="A0A2Z3H6C0"/>
<keyword evidence="1 3" id="KW-0479">Metal-binding</keyword>
<keyword evidence="7" id="KW-1185">Reference proteome</keyword>
<dbReference type="KEGG" id="gog:C1280_09270"/>
<dbReference type="EMBL" id="CP025958">
    <property type="protein sequence ID" value="AWM37194.1"/>
    <property type="molecule type" value="Genomic_DNA"/>
</dbReference>
<feature type="signal peptide" evidence="4">
    <location>
        <begin position="1"/>
        <end position="20"/>
    </location>
</feature>
<evidence type="ECO:0000256" key="2">
    <source>
        <dbReference type="ARBA" id="ARBA00023004"/>
    </source>
</evidence>
<dbReference type="PROSITE" id="PS51007">
    <property type="entry name" value="CYTC"/>
    <property type="match status" value="1"/>
</dbReference>
<evidence type="ECO:0000256" key="3">
    <source>
        <dbReference type="PROSITE-ProRule" id="PRU00433"/>
    </source>
</evidence>
<dbReference type="InterPro" id="IPR009056">
    <property type="entry name" value="Cyt_c-like_dom"/>
</dbReference>
<evidence type="ECO:0000259" key="5">
    <source>
        <dbReference type="PROSITE" id="PS51007"/>
    </source>
</evidence>
<sequence>MRSIAGAVALVLLASAGARGAEPLDHRGRGDLAIKARDILKRHCAECHTGSAAPGKSRTNLLDHAQVVGEKKKPIPLAAAGERSLLLELLADGSMPPGNRAAPTPAEVAVLKKWIDASAPGYPLAFDEDYVLGTIADQFKNNPDLSKTKQYVSFAHLVRDGEPHPDLGAAERDLRIALALSSSARTGAALEPVDEAGTVFRFDLVEQQWRGGYVFELMEGRRPTRNAAPTHLDVLIERENPHATALRPDELPAARLKELPGLRGAVVPVPYLRGDWLSSSLLAPAWAPKAVFGWGPRSPLAADLFALSALQRLEPTDMAPDGPVARPFAGLKPVSVPSAGPGRMPIPPLSAWYAGDVVPRESPLKLKVDLIVGAKPVTQVKVDEPFTLEVRCEQKVYFTLLMVQADGEVRVQEVLGGNVLKPGQAQRLLPPNGKSFVIGGINGGGKTAVEHFVLFVSETELPAPTIVRSKHGSRYVWRFSMEPTERFPFEPNKVVRKVVPIHVARE</sequence>
<evidence type="ECO:0000313" key="6">
    <source>
        <dbReference type="EMBL" id="AWM37194.1"/>
    </source>
</evidence>
<keyword evidence="3" id="KW-0349">Heme</keyword>
<dbReference type="OrthoDB" id="9811281at2"/>